<dbReference type="Proteomes" id="UP000663845">
    <property type="component" value="Unassembled WGS sequence"/>
</dbReference>
<proteinExistence type="predicted"/>
<organism evidence="1 2">
    <name type="scientific">Adineta steineri</name>
    <dbReference type="NCBI Taxonomy" id="433720"/>
    <lineage>
        <taxon>Eukaryota</taxon>
        <taxon>Metazoa</taxon>
        <taxon>Spiralia</taxon>
        <taxon>Gnathifera</taxon>
        <taxon>Rotifera</taxon>
        <taxon>Eurotatoria</taxon>
        <taxon>Bdelloidea</taxon>
        <taxon>Adinetida</taxon>
        <taxon>Adinetidae</taxon>
        <taxon>Adineta</taxon>
    </lineage>
</organism>
<sequence>MKICQQDEKDISKLFAFLRIQLQNKEKELLELQRKDPYLLAPDSDQIDLLIDTIASLQLSTEEGSFVFSSTSDYDDFSPLTSACSIDFNSIKTLPSTVWLSQTHSTKQQNEQRTSFFSHLLSLPIKNYLASSFITNTKTSNQFSNRIPLANHLLFMPINAFKPSTNTCTSSEIKYKEELENDMLSIPTNTIKSVLNSESIYSKEYWLRNK</sequence>
<accession>A0A815D5F4</accession>
<dbReference type="AlphaFoldDB" id="A0A815D5F4"/>
<reference evidence="1" key="1">
    <citation type="submission" date="2021-02" db="EMBL/GenBank/DDBJ databases">
        <authorList>
            <person name="Nowell W R."/>
        </authorList>
    </citation>
    <scope>NUCLEOTIDE SEQUENCE</scope>
</reference>
<gene>
    <name evidence="1" type="ORF">JYZ213_LOCUS31901</name>
</gene>
<comment type="caution">
    <text evidence="1">The sequence shown here is derived from an EMBL/GenBank/DDBJ whole genome shotgun (WGS) entry which is preliminary data.</text>
</comment>
<name>A0A815D5F4_9BILA</name>
<protein>
    <submittedName>
        <fullName evidence="1">Uncharacterized protein</fullName>
    </submittedName>
</protein>
<evidence type="ECO:0000313" key="2">
    <source>
        <dbReference type="Proteomes" id="UP000663845"/>
    </source>
</evidence>
<dbReference type="EMBL" id="CAJNOG010000552">
    <property type="protein sequence ID" value="CAF1293394.1"/>
    <property type="molecule type" value="Genomic_DNA"/>
</dbReference>
<evidence type="ECO:0000313" key="1">
    <source>
        <dbReference type="EMBL" id="CAF1293394.1"/>
    </source>
</evidence>